<keyword evidence="6" id="KW-1185">Reference proteome</keyword>
<feature type="domain" description="Exonuclease" evidence="4">
    <location>
        <begin position="8"/>
        <end position="182"/>
    </location>
</feature>
<proteinExistence type="predicted"/>
<evidence type="ECO:0000313" key="6">
    <source>
        <dbReference type="Proteomes" id="UP000523000"/>
    </source>
</evidence>
<reference evidence="5 6" key="1">
    <citation type="submission" date="2020-08" db="EMBL/GenBank/DDBJ databases">
        <title>Sequencing the genomes of 1000 actinobacteria strains.</title>
        <authorList>
            <person name="Klenk H.-P."/>
        </authorList>
    </citation>
    <scope>NUCLEOTIDE SEQUENCE [LARGE SCALE GENOMIC DNA]</scope>
    <source>
        <strain evidence="5 6">DSM 22826</strain>
    </source>
</reference>
<dbReference type="InterPro" id="IPR036397">
    <property type="entry name" value="RNaseH_sf"/>
</dbReference>
<sequence>MSNWHTLPRASFDLETTGPEPTEARIVTASVVVVNGRQEIVQSREWLVNPGIEIPEGAIEIHGVTNEKVRAEGLDAATAVADITAYLSDLFQTMPVMAFNASYDFTVLDRECRRYGIAPLTPAPVIDPYILDKQVDKYRRGKRTLTAVSEFYGVPLVNAHTSLADAAATVGVADIMAERYPKELQVDPLLLHGSQVAWAAAQAASLQEFFRRKNPEAIVDGSWPVRPA</sequence>
<keyword evidence="5" id="KW-0548">Nucleotidyltransferase</keyword>
<dbReference type="GO" id="GO:0003676">
    <property type="term" value="F:nucleic acid binding"/>
    <property type="evidence" value="ECO:0007669"/>
    <property type="project" value="InterPro"/>
</dbReference>
<evidence type="ECO:0000313" key="5">
    <source>
        <dbReference type="EMBL" id="MBB2996556.1"/>
    </source>
</evidence>
<dbReference type="CDD" id="cd06127">
    <property type="entry name" value="DEDDh"/>
    <property type="match status" value="1"/>
</dbReference>
<dbReference type="GO" id="GO:0005829">
    <property type="term" value="C:cytosol"/>
    <property type="evidence" value="ECO:0007669"/>
    <property type="project" value="TreeGrafter"/>
</dbReference>
<dbReference type="GO" id="GO:0003887">
    <property type="term" value="F:DNA-directed DNA polymerase activity"/>
    <property type="evidence" value="ECO:0007669"/>
    <property type="project" value="UniProtKB-EC"/>
</dbReference>
<keyword evidence="1" id="KW-0540">Nuclease</keyword>
<dbReference type="InterPro" id="IPR013520">
    <property type="entry name" value="Ribonucl_H"/>
</dbReference>
<name>A0A839QRE9_9MICC</name>
<gene>
    <name evidence="5" type="ORF">E9229_002803</name>
</gene>
<dbReference type="Proteomes" id="UP000523000">
    <property type="component" value="Unassembled WGS sequence"/>
</dbReference>
<dbReference type="GO" id="GO:0008408">
    <property type="term" value="F:3'-5' exonuclease activity"/>
    <property type="evidence" value="ECO:0007669"/>
    <property type="project" value="TreeGrafter"/>
</dbReference>
<dbReference type="NCBIfam" id="NF005927">
    <property type="entry name" value="PRK07942.1"/>
    <property type="match status" value="1"/>
</dbReference>
<dbReference type="EMBL" id="JACHVS010000002">
    <property type="protein sequence ID" value="MBB2996556.1"/>
    <property type="molecule type" value="Genomic_DNA"/>
</dbReference>
<dbReference type="Gene3D" id="3.30.420.10">
    <property type="entry name" value="Ribonuclease H-like superfamily/Ribonuclease H"/>
    <property type="match status" value="1"/>
</dbReference>
<dbReference type="Pfam" id="PF00929">
    <property type="entry name" value="RNase_T"/>
    <property type="match status" value="1"/>
</dbReference>
<evidence type="ECO:0000256" key="3">
    <source>
        <dbReference type="ARBA" id="ARBA00022839"/>
    </source>
</evidence>
<dbReference type="RefSeq" id="WP_183512117.1">
    <property type="nucleotide sequence ID" value="NZ_BAABGK010000033.1"/>
</dbReference>
<evidence type="ECO:0000256" key="2">
    <source>
        <dbReference type="ARBA" id="ARBA00022801"/>
    </source>
</evidence>
<comment type="caution">
    <text evidence="5">The sequence shown here is derived from an EMBL/GenBank/DDBJ whole genome shotgun (WGS) entry which is preliminary data.</text>
</comment>
<dbReference type="InterPro" id="IPR012337">
    <property type="entry name" value="RNaseH-like_sf"/>
</dbReference>
<accession>A0A839QRE9</accession>
<dbReference type="PANTHER" id="PTHR30231">
    <property type="entry name" value="DNA POLYMERASE III SUBUNIT EPSILON"/>
    <property type="match status" value="1"/>
</dbReference>
<dbReference type="SUPFAM" id="SSF53098">
    <property type="entry name" value="Ribonuclease H-like"/>
    <property type="match status" value="1"/>
</dbReference>
<organism evidence="5 6">
    <name type="scientific">Paeniglutamicibacter cryotolerans</name>
    <dbReference type="NCBI Taxonomy" id="670079"/>
    <lineage>
        <taxon>Bacteria</taxon>
        <taxon>Bacillati</taxon>
        <taxon>Actinomycetota</taxon>
        <taxon>Actinomycetes</taxon>
        <taxon>Micrococcales</taxon>
        <taxon>Micrococcaceae</taxon>
        <taxon>Paeniglutamicibacter</taxon>
    </lineage>
</organism>
<dbReference type="SMART" id="SM00479">
    <property type="entry name" value="EXOIII"/>
    <property type="match status" value="1"/>
</dbReference>
<evidence type="ECO:0000256" key="1">
    <source>
        <dbReference type="ARBA" id="ARBA00022722"/>
    </source>
</evidence>
<dbReference type="AlphaFoldDB" id="A0A839QRE9"/>
<keyword evidence="3" id="KW-0269">Exonuclease</keyword>
<dbReference type="PANTHER" id="PTHR30231:SF4">
    <property type="entry name" value="PROTEIN NEN2"/>
    <property type="match status" value="1"/>
</dbReference>
<dbReference type="EC" id="2.7.7.7" evidence="5"/>
<protein>
    <submittedName>
        <fullName evidence="5">DNA polymerase-3 subunit epsilon</fullName>
        <ecNumber evidence="5">2.7.7.7</ecNumber>
    </submittedName>
</protein>
<keyword evidence="2" id="KW-0378">Hydrolase</keyword>
<keyword evidence="5" id="KW-0808">Transferase</keyword>
<evidence type="ECO:0000259" key="4">
    <source>
        <dbReference type="SMART" id="SM00479"/>
    </source>
</evidence>